<protein>
    <recommendedName>
        <fullName evidence="4">G domain-containing protein</fullName>
    </recommendedName>
</protein>
<evidence type="ECO:0000256" key="1">
    <source>
        <dbReference type="SAM" id="Coils"/>
    </source>
</evidence>
<accession>F0ZWA9</accession>
<feature type="coiled-coil region" evidence="1">
    <location>
        <begin position="467"/>
        <end position="505"/>
    </location>
</feature>
<evidence type="ECO:0000313" key="3">
    <source>
        <dbReference type="Proteomes" id="UP000001064"/>
    </source>
</evidence>
<dbReference type="AlphaFoldDB" id="F0ZWA9"/>
<dbReference type="eggNOG" id="ENOG502RFW7">
    <property type="taxonomic scope" value="Eukaryota"/>
</dbReference>
<dbReference type="OrthoDB" id="8954335at2759"/>
<organism evidence="2 3">
    <name type="scientific">Dictyostelium purpureum</name>
    <name type="common">Slime mold</name>
    <dbReference type="NCBI Taxonomy" id="5786"/>
    <lineage>
        <taxon>Eukaryota</taxon>
        <taxon>Amoebozoa</taxon>
        <taxon>Evosea</taxon>
        <taxon>Eumycetozoa</taxon>
        <taxon>Dictyostelia</taxon>
        <taxon>Dictyosteliales</taxon>
        <taxon>Dictyosteliaceae</taxon>
        <taxon>Dictyostelium</taxon>
    </lineage>
</organism>
<feature type="non-terminal residue" evidence="2">
    <location>
        <position position="1"/>
    </location>
</feature>
<evidence type="ECO:0000313" key="2">
    <source>
        <dbReference type="EMBL" id="EGC31777.1"/>
    </source>
</evidence>
<dbReference type="PANTHER" id="PTHR32046">
    <property type="entry name" value="G DOMAIN-CONTAINING PROTEIN"/>
    <property type="match status" value="1"/>
</dbReference>
<dbReference type="KEGG" id="dpp:DICPUDRAFT_39437"/>
<dbReference type="RefSeq" id="XP_003291700.1">
    <property type="nucleotide sequence ID" value="XM_003291652.1"/>
</dbReference>
<name>F0ZWA9_DICPU</name>
<dbReference type="Gene3D" id="3.40.50.300">
    <property type="entry name" value="P-loop containing nucleotide triphosphate hydrolases"/>
    <property type="match status" value="1"/>
</dbReference>
<dbReference type="GeneID" id="10505448"/>
<dbReference type="STRING" id="5786.F0ZWA9"/>
<dbReference type="EMBL" id="GL871231">
    <property type="protein sequence ID" value="EGC31777.1"/>
    <property type="molecule type" value="Genomic_DNA"/>
</dbReference>
<evidence type="ECO:0008006" key="4">
    <source>
        <dbReference type="Google" id="ProtNLM"/>
    </source>
</evidence>
<dbReference type="Proteomes" id="UP000001064">
    <property type="component" value="Unassembled WGS sequence"/>
</dbReference>
<keyword evidence="1" id="KW-0175">Coiled coil</keyword>
<dbReference type="VEuPathDB" id="AmoebaDB:DICPUDRAFT_39437"/>
<dbReference type="PANTHER" id="PTHR32046:SF6">
    <property type="entry name" value="G DOMAIN-CONTAINING PROTEIN"/>
    <property type="match status" value="1"/>
</dbReference>
<dbReference type="InterPro" id="IPR027417">
    <property type="entry name" value="P-loop_NTPase"/>
</dbReference>
<dbReference type="InParanoid" id="F0ZWA9"/>
<dbReference type="OMA" id="FMKPNDS"/>
<reference evidence="3" key="1">
    <citation type="journal article" date="2011" name="Genome Biol.">
        <title>Comparative genomics of the social amoebae Dictyostelium discoideum and Dictyostelium purpureum.</title>
        <authorList>
            <consortium name="US DOE Joint Genome Institute (JGI-PGF)"/>
            <person name="Sucgang R."/>
            <person name="Kuo A."/>
            <person name="Tian X."/>
            <person name="Salerno W."/>
            <person name="Parikh A."/>
            <person name="Feasley C.L."/>
            <person name="Dalin E."/>
            <person name="Tu H."/>
            <person name="Huang E."/>
            <person name="Barry K."/>
            <person name="Lindquist E."/>
            <person name="Shapiro H."/>
            <person name="Bruce D."/>
            <person name="Schmutz J."/>
            <person name="Salamov A."/>
            <person name="Fey P."/>
            <person name="Gaudet P."/>
            <person name="Anjard C."/>
            <person name="Babu M.M."/>
            <person name="Basu S."/>
            <person name="Bushmanova Y."/>
            <person name="van der Wel H."/>
            <person name="Katoh-Kurasawa M."/>
            <person name="Dinh C."/>
            <person name="Coutinho P.M."/>
            <person name="Saito T."/>
            <person name="Elias M."/>
            <person name="Schaap P."/>
            <person name="Kay R.R."/>
            <person name="Henrissat B."/>
            <person name="Eichinger L."/>
            <person name="Rivero F."/>
            <person name="Putnam N.H."/>
            <person name="West C.M."/>
            <person name="Loomis W.F."/>
            <person name="Chisholm R.L."/>
            <person name="Shaulsky G."/>
            <person name="Strassmann J.E."/>
            <person name="Queller D.C."/>
            <person name="Kuspa A."/>
            <person name="Grigoriev I.V."/>
        </authorList>
    </citation>
    <scope>NUCLEOTIDE SEQUENCE [LARGE SCALE GENOMIC DNA]</scope>
    <source>
        <strain evidence="3">QSDP1</strain>
    </source>
</reference>
<dbReference type="SUPFAM" id="SSF52540">
    <property type="entry name" value="P-loop containing nucleoside triphosphate hydrolases"/>
    <property type="match status" value="1"/>
</dbReference>
<gene>
    <name evidence="2" type="ORF">DICPUDRAFT_39437</name>
</gene>
<sequence>NENEYNILLLGLTGSGKSSFINAASNYLNFNSLEEAMYKGNVEDMFTVKPTKINMTDSKFQNHSFTYGGIKSSNEQPGQQLTPDKFNNEKECESDIKWGESETKSPKKYKVKYNDRTFCLIDTNGLCDTRGQLQDVINFEMILAEISSLKYLHGICLFMKPNDSRSTLMFKWCLNELLTKLHQSAKQNIFFIFPFSRGSFYRGSDTTMTLRSYLKQLSKEMNIEIDSTGREFYFDNDALHFLAVSKNGGFFYKEEELQYHESWTRSSLALKRLFTKIINTPPHDVRNTISINYARVMILELAKPISVCLKNINDNLREINSHKKTLRKSLHHASITNNDHADQELKDYLYTPIIKIQSQVLDRPKSVCKNQFCIEKENHRMAISGDANNVVNYRFCCGNCFGGIFGSLYLCFTYDINGKCKSCYKANGTLCHHSDHVIIRSIETRYQVKQPHIFDEPTSIFSVGEQNNILNQDKENIKKSANELIKKLKERKSKYEKELKIITDATVSFSLFLYKHSLMQFNHEYENYIEFTIKNETDTESIQTLTRHLENYKQQVEKQLRAIEDNSFDIGIKPKKKKKKKKKTYYYL</sequence>
<proteinExistence type="predicted"/>
<keyword evidence="3" id="KW-1185">Reference proteome</keyword>